<dbReference type="EMBL" id="BMAW01073414">
    <property type="protein sequence ID" value="GFT87678.1"/>
    <property type="molecule type" value="Genomic_DNA"/>
</dbReference>
<gene>
    <name evidence="1" type="ORF">NPIL_91191</name>
</gene>
<reference evidence="1" key="1">
    <citation type="submission" date="2020-08" db="EMBL/GenBank/DDBJ databases">
        <title>Multicomponent nature underlies the extraordinary mechanical properties of spider dragline silk.</title>
        <authorList>
            <person name="Kono N."/>
            <person name="Nakamura H."/>
            <person name="Mori M."/>
            <person name="Yoshida Y."/>
            <person name="Ohtoshi R."/>
            <person name="Malay A.D."/>
            <person name="Moran D.A.P."/>
            <person name="Tomita M."/>
            <person name="Numata K."/>
            <person name="Arakawa K."/>
        </authorList>
    </citation>
    <scope>NUCLEOTIDE SEQUENCE</scope>
</reference>
<protein>
    <submittedName>
        <fullName evidence="1">Uncharacterized protein</fullName>
    </submittedName>
</protein>
<evidence type="ECO:0000313" key="2">
    <source>
        <dbReference type="Proteomes" id="UP000887013"/>
    </source>
</evidence>
<dbReference type="OrthoDB" id="6445434at2759"/>
<organism evidence="1 2">
    <name type="scientific">Nephila pilipes</name>
    <name type="common">Giant wood spider</name>
    <name type="synonym">Nephila maculata</name>
    <dbReference type="NCBI Taxonomy" id="299642"/>
    <lineage>
        <taxon>Eukaryota</taxon>
        <taxon>Metazoa</taxon>
        <taxon>Ecdysozoa</taxon>
        <taxon>Arthropoda</taxon>
        <taxon>Chelicerata</taxon>
        <taxon>Arachnida</taxon>
        <taxon>Araneae</taxon>
        <taxon>Araneomorphae</taxon>
        <taxon>Entelegynae</taxon>
        <taxon>Araneoidea</taxon>
        <taxon>Nephilidae</taxon>
        <taxon>Nephila</taxon>
    </lineage>
</organism>
<accession>A0A8X6PX13</accession>
<dbReference type="AlphaFoldDB" id="A0A8X6PX13"/>
<keyword evidence="2" id="KW-1185">Reference proteome</keyword>
<proteinExistence type="predicted"/>
<name>A0A8X6PX13_NEPPI</name>
<comment type="caution">
    <text evidence="1">The sequence shown here is derived from an EMBL/GenBank/DDBJ whole genome shotgun (WGS) entry which is preliminary data.</text>
</comment>
<evidence type="ECO:0000313" key="1">
    <source>
        <dbReference type="EMBL" id="GFT87678.1"/>
    </source>
</evidence>
<sequence length="91" mass="10294">MTENSNTPALLKNVWNKLLRSFSSLPVCENPFPTFVGRRESFWSRPWTRNETFCSAGGKEWSKEMVNAACLGSHSISGRGCHEIDVFRIKG</sequence>
<dbReference type="Proteomes" id="UP000887013">
    <property type="component" value="Unassembled WGS sequence"/>
</dbReference>